<dbReference type="Pfam" id="PF00501">
    <property type="entry name" value="AMP-binding"/>
    <property type="match status" value="1"/>
</dbReference>
<dbReference type="InterPro" id="IPR013120">
    <property type="entry name" value="FAR_NAD-bd"/>
</dbReference>
<dbReference type="RefSeq" id="XP_013016870.1">
    <property type="nucleotide sequence ID" value="XM_013161416.1"/>
</dbReference>
<dbReference type="PROSITE" id="PS00455">
    <property type="entry name" value="AMP_BINDING"/>
    <property type="match status" value="1"/>
</dbReference>
<evidence type="ECO:0000256" key="1">
    <source>
        <dbReference type="ARBA" id="ARBA00022450"/>
    </source>
</evidence>
<dbReference type="OMA" id="VAPYSSH"/>
<dbReference type="Pfam" id="PF00550">
    <property type="entry name" value="PP-binding"/>
    <property type="match status" value="1"/>
</dbReference>
<dbReference type="SUPFAM" id="SSF51735">
    <property type="entry name" value="NAD(P)-binding Rossmann-fold domains"/>
    <property type="match status" value="1"/>
</dbReference>
<dbReference type="InterPro" id="IPR036291">
    <property type="entry name" value="NAD(P)-bd_dom_sf"/>
</dbReference>
<keyword evidence="1" id="KW-0596">Phosphopantetheine</keyword>
<dbReference type="InterPro" id="IPR051414">
    <property type="entry name" value="Adenylate-forming_Reductase"/>
</dbReference>
<dbReference type="VEuPathDB" id="FungiDB:SOCG_02926"/>
<dbReference type="Proteomes" id="UP000016088">
    <property type="component" value="Unassembled WGS sequence"/>
</dbReference>
<dbReference type="InterPro" id="IPR036736">
    <property type="entry name" value="ACP-like_sf"/>
</dbReference>
<accession>S9Q1X7</accession>
<feature type="domain" description="Carrier" evidence="3">
    <location>
        <begin position="522"/>
        <end position="599"/>
    </location>
</feature>
<dbReference type="EMBL" id="KE503206">
    <property type="protein sequence ID" value="EPX73708.1"/>
    <property type="molecule type" value="Genomic_DNA"/>
</dbReference>
<dbReference type="PROSITE" id="PS50075">
    <property type="entry name" value="CARRIER"/>
    <property type="match status" value="1"/>
</dbReference>
<dbReference type="Gene3D" id="3.40.50.12780">
    <property type="entry name" value="N-terminal domain of ligase-like"/>
    <property type="match status" value="1"/>
</dbReference>
<evidence type="ECO:0000256" key="2">
    <source>
        <dbReference type="ARBA" id="ARBA00022553"/>
    </source>
</evidence>
<evidence type="ECO:0000313" key="5">
    <source>
        <dbReference type="Proteomes" id="UP000016088"/>
    </source>
</evidence>
<dbReference type="InterPro" id="IPR020845">
    <property type="entry name" value="AMP-binding_CS"/>
</dbReference>
<evidence type="ECO:0000313" key="4">
    <source>
        <dbReference type="EMBL" id="EPX73708.1"/>
    </source>
</evidence>
<keyword evidence="2" id="KW-0597">Phosphoprotein</keyword>
<proteinExistence type="predicted"/>
<dbReference type="InterPro" id="IPR000873">
    <property type="entry name" value="AMP-dep_synth/lig_dom"/>
</dbReference>
<gene>
    <name evidence="4" type="ORF">SOCG_02926</name>
</gene>
<reference evidence="4 5" key="1">
    <citation type="journal article" date="2011" name="Science">
        <title>Comparative functional genomics of the fission yeasts.</title>
        <authorList>
            <person name="Rhind N."/>
            <person name="Chen Z."/>
            <person name="Yassour M."/>
            <person name="Thompson D.A."/>
            <person name="Haas B.J."/>
            <person name="Habib N."/>
            <person name="Wapinski I."/>
            <person name="Roy S."/>
            <person name="Lin M.F."/>
            <person name="Heiman D.I."/>
            <person name="Young S.K."/>
            <person name="Furuya K."/>
            <person name="Guo Y."/>
            <person name="Pidoux A."/>
            <person name="Chen H.M."/>
            <person name="Robbertse B."/>
            <person name="Goldberg J.M."/>
            <person name="Aoki K."/>
            <person name="Bayne E.H."/>
            <person name="Berlin A.M."/>
            <person name="Desjardins C.A."/>
            <person name="Dobbs E."/>
            <person name="Dukaj L."/>
            <person name="Fan L."/>
            <person name="FitzGerald M.G."/>
            <person name="French C."/>
            <person name="Gujja S."/>
            <person name="Hansen K."/>
            <person name="Keifenheim D."/>
            <person name="Levin J.Z."/>
            <person name="Mosher R.A."/>
            <person name="Mueller C.A."/>
            <person name="Pfiffner J."/>
            <person name="Priest M."/>
            <person name="Russ C."/>
            <person name="Smialowska A."/>
            <person name="Swoboda P."/>
            <person name="Sykes S.M."/>
            <person name="Vaughn M."/>
            <person name="Vengrova S."/>
            <person name="Yoder R."/>
            <person name="Zeng Q."/>
            <person name="Allshire R."/>
            <person name="Baulcombe D."/>
            <person name="Birren B.W."/>
            <person name="Brown W."/>
            <person name="Ekwall K."/>
            <person name="Kellis M."/>
            <person name="Leatherwood J."/>
            <person name="Levin H."/>
            <person name="Margalit H."/>
            <person name="Martienssen R."/>
            <person name="Nieduszynski C.A."/>
            <person name="Spatafora J.W."/>
            <person name="Friedman N."/>
            <person name="Dalgaard J.Z."/>
            <person name="Baumann P."/>
            <person name="Niki H."/>
            <person name="Regev A."/>
            <person name="Nusbaum C."/>
        </authorList>
    </citation>
    <scope>NUCLEOTIDE SEQUENCE [LARGE SCALE GENOMIC DNA]</scope>
    <source>
        <strain evidence="5">yFS286</strain>
    </source>
</reference>
<dbReference type="SUPFAM" id="SSF47336">
    <property type="entry name" value="ACP-like"/>
    <property type="match status" value="1"/>
</dbReference>
<dbReference type="SUPFAM" id="SSF56801">
    <property type="entry name" value="Acetyl-CoA synthetase-like"/>
    <property type="match status" value="1"/>
</dbReference>
<dbReference type="PANTHER" id="PTHR43439:SF2">
    <property type="entry name" value="ENZYME, PUTATIVE (JCVI)-RELATED"/>
    <property type="match status" value="1"/>
</dbReference>
<dbReference type="InterPro" id="IPR042099">
    <property type="entry name" value="ANL_N_sf"/>
</dbReference>
<keyword evidence="5" id="KW-1185">Reference proteome</keyword>
<organism evidence="4 5">
    <name type="scientific">Schizosaccharomyces octosporus (strain yFS286)</name>
    <name type="common">Fission yeast</name>
    <name type="synonym">Octosporomyces octosporus</name>
    <dbReference type="NCBI Taxonomy" id="483514"/>
    <lineage>
        <taxon>Eukaryota</taxon>
        <taxon>Fungi</taxon>
        <taxon>Dikarya</taxon>
        <taxon>Ascomycota</taxon>
        <taxon>Taphrinomycotina</taxon>
        <taxon>Schizosaccharomycetes</taxon>
        <taxon>Schizosaccharomycetales</taxon>
        <taxon>Schizosaccharomycetaceae</taxon>
        <taxon>Schizosaccharomyces</taxon>
    </lineage>
</organism>
<dbReference type="PANTHER" id="PTHR43439">
    <property type="entry name" value="PHENYLACETATE-COENZYME A LIGASE"/>
    <property type="match status" value="1"/>
</dbReference>
<dbReference type="AlphaFoldDB" id="S9Q1X7"/>
<dbReference type="eggNOG" id="KOG1178">
    <property type="taxonomic scope" value="Eukaryota"/>
</dbReference>
<dbReference type="Gene3D" id="3.40.50.720">
    <property type="entry name" value="NAD(P)-binding Rossmann-like Domain"/>
    <property type="match status" value="1"/>
</dbReference>
<sequence>MTKDIVPTPVSVFLEKAINKPNKTFLDIYNENGIQKSYSHLDLLHRTNTIARFFQENVPSGVTVGIFMRQELDFVCSILALWATGHTCVIFNEDWDADVATVISERLHITSLVFSDLSEKYHLPGVKSLHLSAVPTDPNAPQIQTGYEPEIAMINHSSGSTGIPKSIPFRISKYVPAADWGIPELGHDLKTAVIMAPTFALTTLNWMTSLLDPEGSIMFPSMHIRAPVPVSSKTEQLAWNLHYALKYGCQRICLLPKLVLLMLQITVKENESFPACKKVMVAGEMIPPNLRENCQHALPNAEFSAAYGSTETGFSGFIADLKDSSLVYFPGKTIKECMLLDENMKPVPREVGNKGFVCTITDAQSEPYVGDDEGTQAANRETYLTVSNQPAVRFADLATWEQKDGKWGISIKGRLGRIVKRNGVFYDLNHLDKIANSLDVFKDAFSFLISNRFVLCYIPKEATLTSDEALNVLNKALKSTVWFSHCIPIKELMYNASGKVDLKGLQSFVQDRMSEEDNKLPNLTDPLAIEISKISTRVLGNKSLEGKEVLFQAHGLDSIKAVQFSSLLKKELNCEMSVTVLLHPKCSPNSLTAAIKEGDSNELSVSVNEVRADAIKLANELSGIKPLAPIKDPWVLLTGATGFLGKRLLKYFLNGGEKVICLIRGLSDADAEKRMYGMCPELQKHANSLIVWASDLNDENLSLSSEKWEFLEKNVTKIIHNGAMVHWTKTYHDLLQSNVMSTKTLLDLSMVGPKKFIFVSGGGQQELDVIDHNAKGQAMGYTLSKFASEVLCEKAKGKGNPEIYAILPAFILANDGEILARDFFWRFVQTCVRMKKWPTRADGGSFPMRISSTEELARCLYEGIERQQYFPEDKNGRIMGYDEIDGDTMIACCEEKCGIKLQKAPLSAWIEQVDKDLEVQKEDHPLFALRQMTEGAIQMGLLDDGASAGKQKNSLTVDAFKSGLEQLEA</sequence>
<dbReference type="OrthoDB" id="416786at2759"/>
<dbReference type="GeneID" id="25031900"/>
<dbReference type="Pfam" id="PF07993">
    <property type="entry name" value="NAD_binding_4"/>
    <property type="match status" value="1"/>
</dbReference>
<name>S9Q1X7_SCHOY</name>
<dbReference type="HOGENOM" id="CLU_012570_0_0_1"/>
<evidence type="ECO:0000259" key="3">
    <source>
        <dbReference type="PROSITE" id="PS50075"/>
    </source>
</evidence>
<dbReference type="InterPro" id="IPR009081">
    <property type="entry name" value="PP-bd_ACP"/>
</dbReference>
<protein>
    <recommendedName>
        <fullName evidence="3">Carrier domain-containing protein</fullName>
    </recommendedName>
</protein>